<proteinExistence type="predicted"/>
<evidence type="ECO:0000313" key="1">
    <source>
        <dbReference type="EMBL" id="SJL04858.1"/>
    </source>
</evidence>
<evidence type="ECO:0000313" key="2">
    <source>
        <dbReference type="Proteomes" id="UP000219338"/>
    </source>
</evidence>
<sequence length="113" mass="12888">MAPSSPTEPSSLHFSHLYRQDSPPLVKKKTALKSIWSFQSSWTWGKKELASTESSIQVRDSLTRAERDLAKTLPVIVITDNEEDYALHFLTNSEYTIWLEDNDLVPHTVDCLP</sequence>
<name>A0A284R811_ARMOS</name>
<dbReference type="Proteomes" id="UP000219338">
    <property type="component" value="Unassembled WGS sequence"/>
</dbReference>
<keyword evidence="2" id="KW-1185">Reference proteome</keyword>
<organism evidence="1 2">
    <name type="scientific">Armillaria ostoyae</name>
    <name type="common">Armillaria root rot fungus</name>
    <dbReference type="NCBI Taxonomy" id="47428"/>
    <lineage>
        <taxon>Eukaryota</taxon>
        <taxon>Fungi</taxon>
        <taxon>Dikarya</taxon>
        <taxon>Basidiomycota</taxon>
        <taxon>Agaricomycotina</taxon>
        <taxon>Agaricomycetes</taxon>
        <taxon>Agaricomycetidae</taxon>
        <taxon>Agaricales</taxon>
        <taxon>Marasmiineae</taxon>
        <taxon>Physalacriaceae</taxon>
        <taxon>Armillaria</taxon>
    </lineage>
</organism>
<dbReference type="AlphaFoldDB" id="A0A284R811"/>
<protein>
    <submittedName>
        <fullName evidence="1">Uncharacterized protein</fullName>
    </submittedName>
</protein>
<accession>A0A284R811</accession>
<reference evidence="2" key="1">
    <citation type="journal article" date="2017" name="Nat. Ecol. Evol.">
        <title>Genome expansion and lineage-specific genetic innovations in the forest pathogenic fungi Armillaria.</title>
        <authorList>
            <person name="Sipos G."/>
            <person name="Prasanna A.N."/>
            <person name="Walter M.C."/>
            <person name="O'Connor E."/>
            <person name="Balint B."/>
            <person name="Krizsan K."/>
            <person name="Kiss B."/>
            <person name="Hess J."/>
            <person name="Varga T."/>
            <person name="Slot J."/>
            <person name="Riley R."/>
            <person name="Boka B."/>
            <person name="Rigling D."/>
            <person name="Barry K."/>
            <person name="Lee J."/>
            <person name="Mihaltcheva S."/>
            <person name="LaButti K."/>
            <person name="Lipzen A."/>
            <person name="Waldron R."/>
            <person name="Moloney N.M."/>
            <person name="Sperisen C."/>
            <person name="Kredics L."/>
            <person name="Vagvoelgyi C."/>
            <person name="Patrignani A."/>
            <person name="Fitzpatrick D."/>
            <person name="Nagy I."/>
            <person name="Doyle S."/>
            <person name="Anderson J.B."/>
            <person name="Grigoriev I.V."/>
            <person name="Gueldener U."/>
            <person name="Muensterkoetter M."/>
            <person name="Nagy L.G."/>
        </authorList>
    </citation>
    <scope>NUCLEOTIDE SEQUENCE [LARGE SCALE GENOMIC DNA]</scope>
    <source>
        <strain evidence="2">C18/9</strain>
    </source>
</reference>
<gene>
    <name evidence="1" type="ORF">ARMOST_08229</name>
</gene>
<dbReference type="EMBL" id="FUEG01000005">
    <property type="protein sequence ID" value="SJL04858.1"/>
    <property type="molecule type" value="Genomic_DNA"/>
</dbReference>